<feature type="compositionally biased region" description="Acidic residues" evidence="1">
    <location>
        <begin position="196"/>
        <end position="217"/>
    </location>
</feature>
<dbReference type="PANTHER" id="PTHR28049:SF1">
    <property type="entry name" value="DSC E3 UBIQUITIN LIGASE COMPLEX SUBUNIT 3"/>
    <property type="match status" value="1"/>
</dbReference>
<evidence type="ECO:0000313" key="4">
    <source>
        <dbReference type="EMBL" id="CDR98779.1"/>
    </source>
</evidence>
<keyword evidence="2" id="KW-0812">Transmembrane</keyword>
<dbReference type="Pfam" id="PF13373">
    <property type="entry name" value="Dsc3_C"/>
    <property type="match status" value="1"/>
</dbReference>
<feature type="region of interest" description="Disordered" evidence="1">
    <location>
        <begin position="1"/>
        <end position="26"/>
    </location>
</feature>
<evidence type="ECO:0000259" key="3">
    <source>
        <dbReference type="PROSITE" id="PS50053"/>
    </source>
</evidence>
<accession>A0A0F7RUN4</accession>
<protein>
    <recommendedName>
        <fullName evidence="3">Ubiquitin-like domain-containing protein</fullName>
    </recommendedName>
</protein>
<feature type="region of interest" description="Disordered" evidence="1">
    <location>
        <begin position="380"/>
        <end position="399"/>
    </location>
</feature>
<feature type="transmembrane region" description="Helical" evidence="2">
    <location>
        <begin position="405"/>
        <end position="430"/>
    </location>
</feature>
<evidence type="ECO:0000256" key="2">
    <source>
        <dbReference type="SAM" id="Phobius"/>
    </source>
</evidence>
<dbReference type="AlphaFoldDB" id="A0A0F7RUN4"/>
<dbReference type="PROSITE" id="PS50053">
    <property type="entry name" value="UBIQUITIN_2"/>
    <property type="match status" value="1"/>
</dbReference>
<dbReference type="InterPro" id="IPR045226">
    <property type="entry name" value="Dsc3"/>
</dbReference>
<feature type="domain" description="Ubiquitin-like" evidence="3">
    <location>
        <begin position="124"/>
        <end position="161"/>
    </location>
</feature>
<feature type="region of interest" description="Disordered" evidence="1">
    <location>
        <begin position="185"/>
        <end position="226"/>
    </location>
</feature>
<dbReference type="PANTHER" id="PTHR28049">
    <property type="entry name" value="TRANSMEMBRANE PROTEIN YOR223W"/>
    <property type="match status" value="1"/>
</dbReference>
<keyword evidence="2" id="KW-1133">Transmembrane helix</keyword>
<feature type="region of interest" description="Disordered" evidence="1">
    <location>
        <begin position="84"/>
        <end position="105"/>
    </location>
</feature>
<sequence length="434" mass="47810">MTQHHRYDDDEVRLDLGEGPSSPTLQASIRVRPITIRFTEPGVRDLKLHLRSITSLRSTSPPAPTSTTKEEGKKGLIFDYDAEQHDSSSPAVSAPTPPKDDTNGGRHLAHDVIDALSADGLMGDESVRSLKAKMERYRQGVRGRRLRLIHAGRILLDGVKLVGYLEELDVRTRVQSRSTFRQLALDADGQKAGGVDESDEDSEGEQEGGEGTDDGQGTEDRDTVEKRDMSVRELVDWLSAQAEEATIDANSGDIDGRQPRGKGKNREPIWFSDTVRLTIRTAPTVYIQCSVGEPTTQPSSSTPLDHPSTDLIDASPDPFSTSADLRNRGFNRLLDAGLTHDEISTIRTQFRTSHPLSTTYDLIQAHEHAQHLLEMEESWMDTFSSSPSNPSPGSSFDEPPTTSGAYLTVMQGLMISILFGVVANVIMGIFRFIW</sequence>
<gene>
    <name evidence="4" type="primary">SSCI06260.1</name>
</gene>
<dbReference type="EMBL" id="CCFA01000331">
    <property type="protein sequence ID" value="CDR98779.1"/>
    <property type="molecule type" value="Genomic_DNA"/>
</dbReference>
<feature type="compositionally biased region" description="Low complexity" evidence="1">
    <location>
        <begin position="384"/>
        <end position="395"/>
    </location>
</feature>
<dbReference type="InterPro" id="IPR025390">
    <property type="entry name" value="Dsc3_C"/>
</dbReference>
<feature type="region of interest" description="Disordered" evidence="1">
    <location>
        <begin position="246"/>
        <end position="268"/>
    </location>
</feature>
<reference evidence="5" key="1">
    <citation type="submission" date="2014-06" db="EMBL/GenBank/DDBJ databases">
        <authorList>
            <person name="Berkman P.J."/>
        </authorList>
    </citation>
    <scope>NUCLEOTIDE SEQUENCE [LARGE SCALE GENOMIC DNA]</scope>
</reference>
<name>A0A0F7RUN4_9BASI</name>
<evidence type="ECO:0000256" key="1">
    <source>
        <dbReference type="SAM" id="MobiDB-lite"/>
    </source>
</evidence>
<dbReference type="InterPro" id="IPR000626">
    <property type="entry name" value="Ubiquitin-like_dom"/>
</dbReference>
<feature type="region of interest" description="Disordered" evidence="1">
    <location>
        <begin position="54"/>
        <end position="73"/>
    </location>
</feature>
<dbReference type="CDD" id="cd17039">
    <property type="entry name" value="Ubl_ubiquitin_like"/>
    <property type="match status" value="1"/>
</dbReference>
<proteinExistence type="predicted"/>
<evidence type="ECO:0000313" key="5">
    <source>
        <dbReference type="Proteomes" id="UP000242770"/>
    </source>
</evidence>
<dbReference type="GO" id="GO:0005783">
    <property type="term" value="C:endoplasmic reticulum"/>
    <property type="evidence" value="ECO:0007669"/>
    <property type="project" value="TreeGrafter"/>
</dbReference>
<keyword evidence="2" id="KW-0472">Membrane</keyword>
<keyword evidence="5" id="KW-1185">Reference proteome</keyword>
<organism evidence="4 5">
    <name type="scientific">Sporisorium scitamineum</name>
    <dbReference type="NCBI Taxonomy" id="49012"/>
    <lineage>
        <taxon>Eukaryota</taxon>
        <taxon>Fungi</taxon>
        <taxon>Dikarya</taxon>
        <taxon>Basidiomycota</taxon>
        <taxon>Ustilaginomycotina</taxon>
        <taxon>Ustilaginomycetes</taxon>
        <taxon>Ustilaginales</taxon>
        <taxon>Ustilaginaceae</taxon>
        <taxon>Sporisorium</taxon>
    </lineage>
</organism>
<dbReference type="GO" id="GO:0044695">
    <property type="term" value="C:Dsc E3 ubiquitin ligase complex"/>
    <property type="evidence" value="ECO:0007669"/>
    <property type="project" value="InterPro"/>
</dbReference>
<dbReference type="Proteomes" id="UP000242770">
    <property type="component" value="Unassembled WGS sequence"/>
</dbReference>
<feature type="compositionally biased region" description="Basic and acidic residues" evidence="1">
    <location>
        <begin position="1"/>
        <end position="16"/>
    </location>
</feature>